<name>A0AB34FYA8_9HYPO</name>
<evidence type="ECO:0000313" key="3">
    <source>
        <dbReference type="EMBL" id="KAJ6444294.1"/>
    </source>
</evidence>
<protein>
    <submittedName>
        <fullName evidence="3">O-methyltransferase gsfC</fullName>
    </submittedName>
</protein>
<dbReference type="Gene3D" id="2.30.110.10">
    <property type="entry name" value="Electron Transport, Fmn-binding Protein, Chain A"/>
    <property type="match status" value="1"/>
</dbReference>
<dbReference type="InterPro" id="IPR024624">
    <property type="entry name" value="Pyridox_Oxase_Alr4036_FMN-bd"/>
</dbReference>
<keyword evidence="4" id="KW-1185">Reference proteome</keyword>
<proteinExistence type="predicted"/>
<sequence>MNAPGAALRRTTQTVNHLRGPNHHHHHHQHYSMGSPVVPADPPWRATFLSHVQRMASPTFVLGTLHQPGDPAAATPRVRTVVFRGMWAALDVNPKNPAARNPDTFTSHLPTFTTDARMDKVPELQEGAAAAAKAGGSVSGAAVEGVFWVEETRTQWRVRGRAYVLGPDVDGDAAAPVRAALEPHMRRVDGGASGPWSWSREVTAHFGNLGPLMRGSFRNPPPGTPRSRAPAPDSGLGLGQRVDDVDDEVARRNFRVVVIVPDEVDRVDLSDPENGRRWNYRLEGDEEGGSGPAQWKVTELWP</sequence>
<dbReference type="AlphaFoldDB" id="A0AB34FYA8"/>
<evidence type="ECO:0000256" key="1">
    <source>
        <dbReference type="SAM" id="MobiDB-lite"/>
    </source>
</evidence>
<comment type="caution">
    <text evidence="3">The sequence shown here is derived from an EMBL/GenBank/DDBJ whole genome shotgun (WGS) entry which is preliminary data.</text>
</comment>
<feature type="compositionally biased region" description="Basic and acidic residues" evidence="1">
    <location>
        <begin position="270"/>
        <end position="283"/>
    </location>
</feature>
<dbReference type="SUPFAM" id="SSF50475">
    <property type="entry name" value="FMN-binding split barrel"/>
    <property type="match status" value="1"/>
</dbReference>
<dbReference type="GO" id="GO:0010181">
    <property type="term" value="F:FMN binding"/>
    <property type="evidence" value="ECO:0007669"/>
    <property type="project" value="InterPro"/>
</dbReference>
<dbReference type="Pfam" id="PF12766">
    <property type="entry name" value="Pyridox_oxase_2"/>
    <property type="match status" value="1"/>
</dbReference>
<feature type="domain" description="Pyridoxamine 5'-phosphate oxidase Alr4036 family FMN-binding" evidence="2">
    <location>
        <begin position="42"/>
        <end position="165"/>
    </location>
</feature>
<feature type="region of interest" description="Disordered" evidence="1">
    <location>
        <begin position="211"/>
        <end position="240"/>
    </location>
</feature>
<organism evidence="3 4">
    <name type="scientific">Purpureocillium lavendulum</name>
    <dbReference type="NCBI Taxonomy" id="1247861"/>
    <lineage>
        <taxon>Eukaryota</taxon>
        <taxon>Fungi</taxon>
        <taxon>Dikarya</taxon>
        <taxon>Ascomycota</taxon>
        <taxon>Pezizomycotina</taxon>
        <taxon>Sordariomycetes</taxon>
        <taxon>Hypocreomycetidae</taxon>
        <taxon>Hypocreales</taxon>
        <taxon>Ophiocordycipitaceae</taxon>
        <taxon>Purpureocillium</taxon>
    </lineage>
</organism>
<dbReference type="PANTHER" id="PTHR28243:SF1">
    <property type="entry name" value="PYRIDOXAMINE 5'-PHOSPHATE OXIDASE ALR4036 FAMILY FMN-BINDING DOMAIN-CONTAINING PROTEIN"/>
    <property type="match status" value="1"/>
</dbReference>
<evidence type="ECO:0000259" key="2">
    <source>
        <dbReference type="Pfam" id="PF12766"/>
    </source>
</evidence>
<evidence type="ECO:0000313" key="4">
    <source>
        <dbReference type="Proteomes" id="UP001163105"/>
    </source>
</evidence>
<accession>A0AB34FYA8</accession>
<dbReference type="InterPro" id="IPR012349">
    <property type="entry name" value="Split_barrel_FMN-bd"/>
</dbReference>
<dbReference type="Proteomes" id="UP001163105">
    <property type="component" value="Unassembled WGS sequence"/>
</dbReference>
<dbReference type="PANTHER" id="PTHR28243">
    <property type="entry name" value="AGL049CP"/>
    <property type="match status" value="1"/>
</dbReference>
<reference evidence="3" key="1">
    <citation type="submission" date="2023-01" db="EMBL/GenBank/DDBJ databases">
        <title>The growth and conidiation of Purpureocillium lavendulum are regulated by nitrogen source and histone H3K14 acetylation.</title>
        <authorList>
            <person name="Tang P."/>
            <person name="Han J."/>
            <person name="Zhang C."/>
            <person name="Tang P."/>
            <person name="Qi F."/>
            <person name="Zhang K."/>
            <person name="Liang L."/>
        </authorList>
    </citation>
    <scope>NUCLEOTIDE SEQUENCE</scope>
    <source>
        <strain evidence="3">YMF1.00683</strain>
    </source>
</reference>
<feature type="region of interest" description="Disordered" evidence="1">
    <location>
        <begin position="270"/>
        <end position="302"/>
    </location>
</feature>
<gene>
    <name evidence="3" type="primary">pdxH</name>
    <name evidence="3" type="ORF">O9K51_02688</name>
</gene>
<dbReference type="EMBL" id="JAQHRD010000002">
    <property type="protein sequence ID" value="KAJ6444294.1"/>
    <property type="molecule type" value="Genomic_DNA"/>
</dbReference>